<feature type="transmembrane region" description="Helical" evidence="9">
    <location>
        <begin position="20"/>
        <end position="38"/>
    </location>
</feature>
<dbReference type="STRING" id="1429043.X474_28030"/>
<dbReference type="PANTHER" id="PTHR35011:SF10">
    <property type="entry name" value="TRAP TRANSPORTER SMALL PERMEASE PROTEIN"/>
    <property type="match status" value="1"/>
</dbReference>
<comment type="caution">
    <text evidence="11">The sequence shown here is derived from an EMBL/GenBank/DDBJ whole genome shotgun (WGS) entry which is preliminary data.</text>
</comment>
<keyword evidence="7 9" id="KW-0472">Membrane</keyword>
<comment type="similarity">
    <text evidence="8">Belongs to the TRAP transporter small permease family.</text>
</comment>
<dbReference type="PANTHER" id="PTHR35011">
    <property type="entry name" value="2,3-DIKETO-L-GULONATE TRAP TRANSPORTER SMALL PERMEASE PROTEIN YIAM"/>
    <property type="match status" value="1"/>
</dbReference>
<dbReference type="InterPro" id="IPR007387">
    <property type="entry name" value="TRAP_DctQ"/>
</dbReference>
<comment type="subcellular location">
    <subcellularLocation>
        <location evidence="1">Cell inner membrane</location>
        <topology evidence="1">Multi-pass membrane protein</topology>
    </subcellularLocation>
</comment>
<evidence type="ECO:0000313" key="12">
    <source>
        <dbReference type="Proteomes" id="UP000032233"/>
    </source>
</evidence>
<dbReference type="AlphaFoldDB" id="A0A0D2J525"/>
<evidence type="ECO:0000256" key="7">
    <source>
        <dbReference type="ARBA" id="ARBA00023136"/>
    </source>
</evidence>
<evidence type="ECO:0000256" key="2">
    <source>
        <dbReference type="ARBA" id="ARBA00022448"/>
    </source>
</evidence>
<dbReference type="Pfam" id="PF04290">
    <property type="entry name" value="DctQ"/>
    <property type="match status" value="1"/>
</dbReference>
<feature type="transmembrane region" description="Helical" evidence="9">
    <location>
        <begin position="50"/>
        <end position="68"/>
    </location>
</feature>
<protein>
    <recommendedName>
        <fullName evidence="10">Tripartite ATP-independent periplasmic transporters DctQ component domain-containing protein</fullName>
    </recommendedName>
</protein>
<dbReference type="Proteomes" id="UP000032233">
    <property type="component" value="Unassembled WGS sequence"/>
</dbReference>
<keyword evidence="6 9" id="KW-1133">Transmembrane helix</keyword>
<keyword evidence="12" id="KW-1185">Reference proteome</keyword>
<dbReference type="GO" id="GO:0022857">
    <property type="term" value="F:transmembrane transporter activity"/>
    <property type="evidence" value="ECO:0007669"/>
    <property type="project" value="TreeGrafter"/>
</dbReference>
<organism evidence="11 12">
    <name type="scientific">Dethiosulfatarculus sandiegensis</name>
    <dbReference type="NCBI Taxonomy" id="1429043"/>
    <lineage>
        <taxon>Bacteria</taxon>
        <taxon>Pseudomonadati</taxon>
        <taxon>Thermodesulfobacteriota</taxon>
        <taxon>Desulfarculia</taxon>
        <taxon>Desulfarculales</taxon>
        <taxon>Desulfarculaceae</taxon>
        <taxon>Dethiosulfatarculus</taxon>
    </lineage>
</organism>
<evidence type="ECO:0000256" key="5">
    <source>
        <dbReference type="ARBA" id="ARBA00022692"/>
    </source>
</evidence>
<dbReference type="OrthoDB" id="9797534at2"/>
<feature type="transmembrane region" description="Helical" evidence="9">
    <location>
        <begin position="89"/>
        <end position="110"/>
    </location>
</feature>
<evidence type="ECO:0000313" key="11">
    <source>
        <dbReference type="EMBL" id="KIX10811.1"/>
    </source>
</evidence>
<feature type="transmembrane region" description="Helical" evidence="9">
    <location>
        <begin position="130"/>
        <end position="151"/>
    </location>
</feature>
<dbReference type="InterPro" id="IPR055348">
    <property type="entry name" value="DctQ"/>
</dbReference>
<dbReference type="GO" id="GO:0015740">
    <property type="term" value="P:C4-dicarboxylate transport"/>
    <property type="evidence" value="ECO:0007669"/>
    <property type="project" value="TreeGrafter"/>
</dbReference>
<dbReference type="InParanoid" id="A0A0D2J525"/>
<evidence type="ECO:0000256" key="8">
    <source>
        <dbReference type="ARBA" id="ARBA00038436"/>
    </source>
</evidence>
<keyword evidence="4" id="KW-0997">Cell inner membrane</keyword>
<dbReference type="GO" id="GO:0005886">
    <property type="term" value="C:plasma membrane"/>
    <property type="evidence" value="ECO:0007669"/>
    <property type="project" value="UniProtKB-SubCell"/>
</dbReference>
<feature type="domain" description="Tripartite ATP-independent periplasmic transporters DctQ component" evidence="10">
    <location>
        <begin position="26"/>
        <end position="157"/>
    </location>
</feature>
<name>A0A0D2J525_9BACT</name>
<accession>A0A0D2J525</accession>
<evidence type="ECO:0000256" key="6">
    <source>
        <dbReference type="ARBA" id="ARBA00022989"/>
    </source>
</evidence>
<sequence>MNAFASTIEKISDWMAKAGAVILGLMTVLILVEIFLWNTFSATTLIADEYSAYGLAAIIFLASGYCLKEKGHIRITLVLSFLSPRLQRIITFVSTAISTVFMGYLFWYLWKMMAAAHRYGSTSGTLTETPIWIPQTIMLVGALSFLLQFVASSVRTYQAIGTGEDVF</sequence>
<keyword evidence="2" id="KW-0813">Transport</keyword>
<keyword evidence="5 9" id="KW-0812">Transmembrane</keyword>
<evidence type="ECO:0000256" key="4">
    <source>
        <dbReference type="ARBA" id="ARBA00022519"/>
    </source>
</evidence>
<reference evidence="11 12" key="1">
    <citation type="submission" date="2013-11" db="EMBL/GenBank/DDBJ databases">
        <title>Metagenomic analysis of a methanogenic consortium involved in long chain n-alkane degradation.</title>
        <authorList>
            <person name="Davidova I.A."/>
            <person name="Callaghan A.V."/>
            <person name="Wawrik B."/>
            <person name="Pruitt S."/>
            <person name="Marks C."/>
            <person name="Duncan K.E."/>
            <person name="Suflita J.M."/>
        </authorList>
    </citation>
    <scope>NUCLEOTIDE SEQUENCE [LARGE SCALE GENOMIC DNA]</scope>
    <source>
        <strain evidence="11 12">SPR</strain>
    </source>
</reference>
<dbReference type="EMBL" id="AZAC01000083">
    <property type="protein sequence ID" value="KIX10811.1"/>
    <property type="molecule type" value="Genomic_DNA"/>
</dbReference>
<evidence type="ECO:0000259" key="10">
    <source>
        <dbReference type="Pfam" id="PF04290"/>
    </source>
</evidence>
<gene>
    <name evidence="11" type="ORF">X474_28030</name>
</gene>
<evidence type="ECO:0000256" key="3">
    <source>
        <dbReference type="ARBA" id="ARBA00022475"/>
    </source>
</evidence>
<evidence type="ECO:0000256" key="9">
    <source>
        <dbReference type="SAM" id="Phobius"/>
    </source>
</evidence>
<proteinExistence type="inferred from homology"/>
<evidence type="ECO:0000256" key="1">
    <source>
        <dbReference type="ARBA" id="ARBA00004429"/>
    </source>
</evidence>
<keyword evidence="3" id="KW-1003">Cell membrane</keyword>
<dbReference type="RefSeq" id="WP_044352943.1">
    <property type="nucleotide sequence ID" value="NZ_AZAC01000083.1"/>
</dbReference>